<feature type="transmembrane region" description="Helical" evidence="1">
    <location>
        <begin position="145"/>
        <end position="170"/>
    </location>
</feature>
<keyword evidence="1" id="KW-0812">Transmembrane</keyword>
<comment type="caution">
    <text evidence="2">The sequence shown here is derived from an EMBL/GenBank/DDBJ whole genome shotgun (WGS) entry which is preliminary data.</text>
</comment>
<feature type="transmembrane region" description="Helical" evidence="1">
    <location>
        <begin position="115"/>
        <end position="133"/>
    </location>
</feature>
<keyword evidence="3" id="KW-1185">Reference proteome</keyword>
<dbReference type="EMBL" id="JAHLPM010000003">
    <property type="protein sequence ID" value="MBU5437346.1"/>
    <property type="molecule type" value="Genomic_DNA"/>
</dbReference>
<evidence type="ECO:0000313" key="2">
    <source>
        <dbReference type="EMBL" id="MBU5437346.1"/>
    </source>
</evidence>
<feature type="transmembrane region" description="Helical" evidence="1">
    <location>
        <begin position="21"/>
        <end position="38"/>
    </location>
</feature>
<dbReference type="InterPro" id="IPR025291">
    <property type="entry name" value="DUF4153"/>
</dbReference>
<gene>
    <name evidence="2" type="ORF">KQI42_04955</name>
</gene>
<sequence>MKVINKIRNTLVSIKNSVKRFPITIGISIVLVISLIYLNEVGSHVNIERREMLRRINMVIGLGVPLSLCVGLIKERLLEKEKYKGILSYLVSIIVLVLYYFFLLKDFDMVSITRYLGSILFLILAFYYIPWIGKEKNYEDYVIKVFSSFFLTIIYSFALYFGISAILITIDKLFDVYIQSKIYYYMFLIVAIIFGLSLFLSRIPTSEEKFKNYIYPRSLKILLLYIVIPLITAYTAILYAYFAKILITRQWPKGLVSHLVLWYSALSVGVIFFITPVENKWGKNFKTWFPKLVLPILFMMFVSIGIRIRQYGITENRYYVLVLGLWVMGVMIYLSGKKPIKNIAVPISLSIVILNSIFGPLSSYSLSKLSQNKRFEKILLRNEMLVNGEVQKKPDIPVEDKEEISSIITYFSNNHSLADIKYLPMDFKIADMEDIIGFPYATPYYPGAESYFYYSINLWQEPLVIKDYDYYININSWNNKVITVDNMDISYDKSNNTLTLIEGEKILFSKNIIEYIEKIYEIKGNNPKNMSEIKLKDMTFEEENENVKVKIVFINSSGRIEGKDKLILENMECILLIHKKR</sequence>
<evidence type="ECO:0000313" key="3">
    <source>
        <dbReference type="Proteomes" id="UP000749471"/>
    </source>
</evidence>
<dbReference type="Pfam" id="PF13687">
    <property type="entry name" value="DUF4153"/>
    <property type="match status" value="1"/>
</dbReference>
<feature type="transmembrane region" description="Helical" evidence="1">
    <location>
        <begin position="86"/>
        <end position="103"/>
    </location>
</feature>
<keyword evidence="1" id="KW-0472">Membrane</keyword>
<feature type="transmembrane region" description="Helical" evidence="1">
    <location>
        <begin position="255"/>
        <end position="276"/>
    </location>
</feature>
<keyword evidence="1" id="KW-1133">Transmembrane helix</keyword>
<dbReference type="RefSeq" id="WP_216517367.1">
    <property type="nucleotide sequence ID" value="NZ_JAHLPM010000003.1"/>
</dbReference>
<feature type="transmembrane region" description="Helical" evidence="1">
    <location>
        <begin position="182"/>
        <end position="201"/>
    </location>
</feature>
<feature type="transmembrane region" description="Helical" evidence="1">
    <location>
        <begin position="318"/>
        <end position="336"/>
    </location>
</feature>
<feature type="transmembrane region" description="Helical" evidence="1">
    <location>
        <begin position="288"/>
        <end position="306"/>
    </location>
</feature>
<proteinExistence type="predicted"/>
<feature type="transmembrane region" description="Helical" evidence="1">
    <location>
        <begin position="222"/>
        <end position="243"/>
    </location>
</feature>
<organism evidence="2 3">
    <name type="scientific">Tissierella simiarum</name>
    <dbReference type="NCBI Taxonomy" id="2841534"/>
    <lineage>
        <taxon>Bacteria</taxon>
        <taxon>Bacillati</taxon>
        <taxon>Bacillota</taxon>
        <taxon>Tissierellia</taxon>
        <taxon>Tissierellales</taxon>
        <taxon>Tissierellaceae</taxon>
        <taxon>Tissierella</taxon>
    </lineage>
</organism>
<feature type="transmembrane region" description="Helical" evidence="1">
    <location>
        <begin position="343"/>
        <end position="366"/>
    </location>
</feature>
<name>A0ABS6E441_9FIRM</name>
<accession>A0ABS6E441</accession>
<reference evidence="2 3" key="1">
    <citation type="submission" date="2021-06" db="EMBL/GenBank/DDBJ databases">
        <authorList>
            <person name="Sun Q."/>
            <person name="Li D."/>
        </authorList>
    </citation>
    <scope>NUCLEOTIDE SEQUENCE [LARGE SCALE GENOMIC DNA]</scope>
    <source>
        <strain evidence="2 3">MSJ-40</strain>
    </source>
</reference>
<protein>
    <submittedName>
        <fullName evidence="2">DUF4153 domain-containing protein</fullName>
    </submittedName>
</protein>
<evidence type="ECO:0000256" key="1">
    <source>
        <dbReference type="SAM" id="Phobius"/>
    </source>
</evidence>
<dbReference type="Proteomes" id="UP000749471">
    <property type="component" value="Unassembled WGS sequence"/>
</dbReference>